<dbReference type="RefSeq" id="WP_126269296.1">
    <property type="nucleotide sequence ID" value="NZ_CP034463.1"/>
</dbReference>
<dbReference type="AlphaFoldDB" id="A0A3Q9BUT8"/>
<name>A0A3Q9BUT8_9ACTN</name>
<protein>
    <submittedName>
        <fullName evidence="1">Uncharacterized protein</fullName>
    </submittedName>
</protein>
<sequence>MAETWDEAQLIADGFERVYVELEWYDGPRFGLADVDGKPHYFQNDDYGQDDEANEYRVWPADEAAVKLEREQWAIYARWNQRYEAGTVTTESHPGHGGIDTRYDELTLILAPHRQAPDDARRLVGELRFDAGDRYRVDGLDYWFRWRVQAAEDAGDHQVLR</sequence>
<gene>
    <name evidence="1" type="ORF">EJC51_01330</name>
</gene>
<accession>A0A3Q9BUT8</accession>
<evidence type="ECO:0000313" key="2">
    <source>
        <dbReference type="Proteomes" id="UP000280197"/>
    </source>
</evidence>
<reference evidence="1 2" key="1">
    <citation type="submission" date="2018-12" db="EMBL/GenBank/DDBJ databases">
        <authorList>
            <person name="Li K."/>
        </authorList>
    </citation>
    <scope>NUCLEOTIDE SEQUENCE [LARGE SCALE GENOMIC DNA]</scope>
    <source>
        <strain evidence="2">CR22</strain>
    </source>
</reference>
<dbReference type="EMBL" id="CP034463">
    <property type="protein sequence ID" value="AZP14909.1"/>
    <property type="molecule type" value="Genomic_DNA"/>
</dbReference>
<dbReference type="Proteomes" id="UP000280197">
    <property type="component" value="Chromosome"/>
</dbReference>
<keyword evidence="2" id="KW-1185">Reference proteome</keyword>
<dbReference type="KEGG" id="saqu:EJC51_01330"/>
<organism evidence="1 2">
    <name type="scientific">Streptomyces aquilus</name>
    <dbReference type="NCBI Taxonomy" id="2548456"/>
    <lineage>
        <taxon>Bacteria</taxon>
        <taxon>Bacillati</taxon>
        <taxon>Actinomycetota</taxon>
        <taxon>Actinomycetes</taxon>
        <taxon>Kitasatosporales</taxon>
        <taxon>Streptomycetaceae</taxon>
        <taxon>Streptomyces</taxon>
    </lineage>
</organism>
<evidence type="ECO:0000313" key="1">
    <source>
        <dbReference type="EMBL" id="AZP14909.1"/>
    </source>
</evidence>
<proteinExistence type="predicted"/>